<dbReference type="CDD" id="cd00293">
    <property type="entry name" value="USP-like"/>
    <property type="match status" value="1"/>
</dbReference>
<name>A0A5B2XP15_9PSEU</name>
<dbReference type="Proteomes" id="UP000323454">
    <property type="component" value="Unassembled WGS sequence"/>
</dbReference>
<organism evidence="3 4">
    <name type="scientific">Solihabitans fulvus</name>
    <dbReference type="NCBI Taxonomy" id="1892852"/>
    <lineage>
        <taxon>Bacteria</taxon>
        <taxon>Bacillati</taxon>
        <taxon>Actinomycetota</taxon>
        <taxon>Actinomycetes</taxon>
        <taxon>Pseudonocardiales</taxon>
        <taxon>Pseudonocardiaceae</taxon>
        <taxon>Solihabitans</taxon>
    </lineage>
</organism>
<dbReference type="PANTHER" id="PTHR46268">
    <property type="entry name" value="STRESS RESPONSE PROTEIN NHAX"/>
    <property type="match status" value="1"/>
</dbReference>
<dbReference type="EMBL" id="VUOB01000010">
    <property type="protein sequence ID" value="KAA2264609.1"/>
    <property type="molecule type" value="Genomic_DNA"/>
</dbReference>
<dbReference type="InterPro" id="IPR014729">
    <property type="entry name" value="Rossmann-like_a/b/a_fold"/>
</dbReference>
<comment type="similarity">
    <text evidence="1">Belongs to the universal stress protein A family.</text>
</comment>
<sequence length="159" mass="16594">MTPTITDVPEEAAKAGFEIGKDGVSSVVVGVDGSPPSLNAAAWAAGLARRENATLVLVYVEPVTSAAYWTPLGMASATEAAQAYLAELRETAGHYLSEHGVHWEVVHQRGDPATALESVADELKADCIVVGKSRRRGGLLGTVPKGLLAHSMRPVVVVP</sequence>
<protein>
    <submittedName>
        <fullName evidence="3">Universal stress protein</fullName>
    </submittedName>
</protein>
<keyword evidence="4" id="KW-1185">Reference proteome</keyword>
<dbReference type="InterPro" id="IPR006016">
    <property type="entry name" value="UspA"/>
</dbReference>
<dbReference type="OrthoDB" id="3691559at2"/>
<dbReference type="SUPFAM" id="SSF52402">
    <property type="entry name" value="Adenine nucleotide alpha hydrolases-like"/>
    <property type="match status" value="1"/>
</dbReference>
<evidence type="ECO:0000313" key="3">
    <source>
        <dbReference type="EMBL" id="KAA2264609.1"/>
    </source>
</evidence>
<dbReference type="PRINTS" id="PR01438">
    <property type="entry name" value="UNVRSLSTRESS"/>
</dbReference>
<evidence type="ECO:0000256" key="1">
    <source>
        <dbReference type="ARBA" id="ARBA00008791"/>
    </source>
</evidence>
<reference evidence="3 4" key="2">
    <citation type="submission" date="2019-09" db="EMBL/GenBank/DDBJ databases">
        <authorList>
            <person name="Jin C."/>
        </authorList>
    </citation>
    <scope>NUCLEOTIDE SEQUENCE [LARGE SCALE GENOMIC DNA]</scope>
    <source>
        <strain evidence="3 4">AN110305</strain>
    </source>
</reference>
<dbReference type="AlphaFoldDB" id="A0A5B2XP15"/>
<evidence type="ECO:0000259" key="2">
    <source>
        <dbReference type="Pfam" id="PF00582"/>
    </source>
</evidence>
<reference evidence="3 4" key="1">
    <citation type="submission" date="2019-09" db="EMBL/GenBank/DDBJ databases">
        <title>Goodfellowia gen. nov., a new genus of the Pseudonocardineae related to Actinoalloteichus, containing Goodfellowia coeruleoviolacea gen. nov., comb. nov. gen. nov., comb. nov.</title>
        <authorList>
            <person name="Labeda D."/>
        </authorList>
    </citation>
    <scope>NUCLEOTIDE SEQUENCE [LARGE SCALE GENOMIC DNA]</scope>
    <source>
        <strain evidence="3 4">AN110305</strain>
    </source>
</reference>
<dbReference type="PANTHER" id="PTHR46268:SF6">
    <property type="entry name" value="UNIVERSAL STRESS PROTEIN UP12"/>
    <property type="match status" value="1"/>
</dbReference>
<feature type="domain" description="UspA" evidence="2">
    <location>
        <begin position="26"/>
        <end position="159"/>
    </location>
</feature>
<evidence type="ECO:0000313" key="4">
    <source>
        <dbReference type="Proteomes" id="UP000323454"/>
    </source>
</evidence>
<dbReference type="Gene3D" id="3.40.50.620">
    <property type="entry name" value="HUPs"/>
    <property type="match status" value="1"/>
</dbReference>
<proteinExistence type="inferred from homology"/>
<dbReference type="InterPro" id="IPR006015">
    <property type="entry name" value="Universal_stress_UspA"/>
</dbReference>
<comment type="caution">
    <text evidence="3">The sequence shown here is derived from an EMBL/GenBank/DDBJ whole genome shotgun (WGS) entry which is preliminary data.</text>
</comment>
<gene>
    <name evidence="3" type="ORF">F0L68_05770</name>
</gene>
<dbReference type="Pfam" id="PF00582">
    <property type="entry name" value="Usp"/>
    <property type="match status" value="1"/>
</dbReference>
<accession>A0A5B2XP15</accession>